<evidence type="ECO:0000256" key="3">
    <source>
        <dbReference type="ARBA" id="ARBA00022692"/>
    </source>
</evidence>
<reference evidence="10" key="1">
    <citation type="submission" date="2016-11" db="EMBL/GenBank/DDBJ databases">
        <authorList>
            <person name="Varghese N."/>
            <person name="Submissions S."/>
        </authorList>
    </citation>
    <scope>NUCLEOTIDE SEQUENCE [LARGE SCALE GENOMIC DNA]</scope>
    <source>
        <strain evidence="10">Sac-22</strain>
    </source>
</reference>
<comment type="subcellular location">
    <subcellularLocation>
        <location evidence="1">Cell membrane</location>
        <topology evidence="1">Multi-pass membrane protein</topology>
    </subcellularLocation>
    <subcellularLocation>
        <location evidence="6">Membrane</location>
        <topology evidence="6">Multi-pass membrane protein</topology>
    </subcellularLocation>
</comment>
<sequence>MFTLPVDAAIHAIETLLYSISNVLYLPVLLGIAALVLHMLFCFGSFGAEWLERRRGVRMLVATAKQEMSAVLTAQEGDPALDVRLERIVQRADASGVRRLDGVRFVVRVGPALGLMGTLIPMGISLAGLAQGNLPKMAESMTTAFTATVVGLACSVGAYVLTLVREHWLRSDLTEIAFAAEALLASHGAKPHLVRAEA</sequence>
<evidence type="ECO:0000259" key="8">
    <source>
        <dbReference type="Pfam" id="PF01618"/>
    </source>
</evidence>
<keyword evidence="6" id="KW-0813">Transport</keyword>
<evidence type="ECO:0000256" key="2">
    <source>
        <dbReference type="ARBA" id="ARBA00022475"/>
    </source>
</evidence>
<evidence type="ECO:0000256" key="7">
    <source>
        <dbReference type="SAM" id="Phobius"/>
    </source>
</evidence>
<feature type="transmembrane region" description="Helical" evidence="7">
    <location>
        <begin position="105"/>
        <end position="124"/>
    </location>
</feature>
<name>A0A1M7IF95_9BURK</name>
<organism evidence="9 10">
    <name type="scientific">Duganella sacchari</name>
    <dbReference type="NCBI Taxonomy" id="551987"/>
    <lineage>
        <taxon>Bacteria</taxon>
        <taxon>Pseudomonadati</taxon>
        <taxon>Pseudomonadota</taxon>
        <taxon>Betaproteobacteria</taxon>
        <taxon>Burkholderiales</taxon>
        <taxon>Oxalobacteraceae</taxon>
        <taxon>Telluria group</taxon>
        <taxon>Duganella</taxon>
    </lineage>
</organism>
<dbReference type="EMBL" id="FRCX01000001">
    <property type="protein sequence ID" value="SHM39253.1"/>
    <property type="molecule type" value="Genomic_DNA"/>
</dbReference>
<keyword evidence="4 7" id="KW-1133">Transmembrane helix</keyword>
<dbReference type="AlphaFoldDB" id="A0A1M7IF95"/>
<dbReference type="GO" id="GO:0005886">
    <property type="term" value="C:plasma membrane"/>
    <property type="evidence" value="ECO:0007669"/>
    <property type="project" value="UniProtKB-SubCell"/>
</dbReference>
<dbReference type="PANTHER" id="PTHR30625">
    <property type="entry name" value="PROTEIN TOLQ"/>
    <property type="match status" value="1"/>
</dbReference>
<proteinExistence type="inferred from homology"/>
<keyword evidence="3 7" id="KW-0812">Transmembrane</keyword>
<keyword evidence="10" id="KW-1185">Reference proteome</keyword>
<gene>
    <name evidence="9" type="ORF">SAMN05192549_101476</name>
</gene>
<evidence type="ECO:0000313" key="9">
    <source>
        <dbReference type="EMBL" id="SHM39253.1"/>
    </source>
</evidence>
<feature type="transmembrane region" description="Helical" evidence="7">
    <location>
        <begin position="24"/>
        <end position="48"/>
    </location>
</feature>
<evidence type="ECO:0000313" key="10">
    <source>
        <dbReference type="Proteomes" id="UP000184339"/>
    </source>
</evidence>
<keyword evidence="2" id="KW-1003">Cell membrane</keyword>
<keyword evidence="6" id="KW-0653">Protein transport</keyword>
<comment type="similarity">
    <text evidence="6">Belongs to the exbB/tolQ family.</text>
</comment>
<evidence type="ECO:0000256" key="1">
    <source>
        <dbReference type="ARBA" id="ARBA00004651"/>
    </source>
</evidence>
<protein>
    <submittedName>
        <fullName evidence="9">MotA/TolQ/ExbB proton channel family protein</fullName>
    </submittedName>
</protein>
<feature type="transmembrane region" description="Helical" evidence="7">
    <location>
        <begin position="144"/>
        <end position="164"/>
    </location>
</feature>
<evidence type="ECO:0000256" key="5">
    <source>
        <dbReference type="ARBA" id="ARBA00023136"/>
    </source>
</evidence>
<dbReference type="GO" id="GO:0017038">
    <property type="term" value="P:protein import"/>
    <property type="evidence" value="ECO:0007669"/>
    <property type="project" value="TreeGrafter"/>
</dbReference>
<dbReference type="PANTHER" id="PTHR30625:SF3">
    <property type="entry name" value="TOL-PAL SYSTEM PROTEIN TOLQ"/>
    <property type="match status" value="1"/>
</dbReference>
<dbReference type="OrthoDB" id="3178152at2"/>
<feature type="domain" description="MotA/TolQ/ExbB proton channel" evidence="8">
    <location>
        <begin position="80"/>
        <end position="160"/>
    </location>
</feature>
<dbReference type="InterPro" id="IPR002898">
    <property type="entry name" value="MotA_ExbB_proton_chnl"/>
</dbReference>
<keyword evidence="5 7" id="KW-0472">Membrane</keyword>
<dbReference type="InterPro" id="IPR050790">
    <property type="entry name" value="ExbB/TolQ_transport"/>
</dbReference>
<evidence type="ECO:0000256" key="4">
    <source>
        <dbReference type="ARBA" id="ARBA00022989"/>
    </source>
</evidence>
<dbReference type="RefSeq" id="WP_072781013.1">
    <property type="nucleotide sequence ID" value="NZ_FRCX01000001.1"/>
</dbReference>
<dbReference type="Pfam" id="PF01618">
    <property type="entry name" value="MotA_ExbB"/>
    <property type="match status" value="1"/>
</dbReference>
<accession>A0A1M7IF95</accession>
<dbReference type="Proteomes" id="UP000184339">
    <property type="component" value="Unassembled WGS sequence"/>
</dbReference>
<dbReference type="STRING" id="551987.SAMN05192549_101476"/>
<evidence type="ECO:0000256" key="6">
    <source>
        <dbReference type="RuleBase" id="RU004057"/>
    </source>
</evidence>